<name>A0A9X1R6C7_9BRAD</name>
<dbReference type="Proteomes" id="UP001139012">
    <property type="component" value="Unassembled WGS sequence"/>
</dbReference>
<organism evidence="2 5">
    <name type="scientific">Bradyrhizobium zhengyangense</name>
    <dbReference type="NCBI Taxonomy" id="2911009"/>
    <lineage>
        <taxon>Bacteria</taxon>
        <taxon>Pseudomonadati</taxon>
        <taxon>Pseudomonadota</taxon>
        <taxon>Alphaproteobacteria</taxon>
        <taxon>Hyphomicrobiales</taxon>
        <taxon>Nitrobacteraceae</taxon>
        <taxon>Bradyrhizobium</taxon>
    </lineage>
</organism>
<gene>
    <name evidence="3" type="ORF">L6637_14685</name>
    <name evidence="2" type="ORF">L6654_06125</name>
</gene>
<evidence type="ECO:0000313" key="5">
    <source>
        <dbReference type="Proteomes" id="UP001139054"/>
    </source>
</evidence>
<dbReference type="PANTHER" id="PTHR42923:SF46">
    <property type="entry name" value="AMINE OXIDASE"/>
    <property type="match status" value="1"/>
</dbReference>
<dbReference type="Pfam" id="PF01593">
    <property type="entry name" value="Amino_oxidase"/>
    <property type="match status" value="1"/>
</dbReference>
<dbReference type="InterPro" id="IPR023375">
    <property type="entry name" value="ADC_dom_sf"/>
</dbReference>
<dbReference type="InterPro" id="IPR002937">
    <property type="entry name" value="Amino_oxidase"/>
</dbReference>
<comment type="caution">
    <text evidence="2">The sequence shown here is derived from an EMBL/GenBank/DDBJ whole genome shotgun (WGS) entry which is preliminary data.</text>
</comment>
<evidence type="ECO:0000313" key="2">
    <source>
        <dbReference type="EMBL" id="MCG2626201.1"/>
    </source>
</evidence>
<dbReference type="SUPFAM" id="SSF160104">
    <property type="entry name" value="Acetoacetate decarboxylase-like"/>
    <property type="match status" value="1"/>
</dbReference>
<keyword evidence="4" id="KW-1185">Reference proteome</keyword>
<dbReference type="Gene3D" id="3.50.50.60">
    <property type="entry name" value="FAD/NAD(P)-binding domain"/>
    <property type="match status" value="1"/>
</dbReference>
<evidence type="ECO:0000313" key="3">
    <source>
        <dbReference type="EMBL" id="MCG2668207.1"/>
    </source>
</evidence>
<dbReference type="Gene3D" id="2.40.400.10">
    <property type="entry name" value="Acetoacetate decarboxylase-like"/>
    <property type="match status" value="1"/>
</dbReference>
<evidence type="ECO:0000259" key="1">
    <source>
        <dbReference type="Pfam" id="PF01593"/>
    </source>
</evidence>
<dbReference type="AlphaFoldDB" id="A0A9X1R6C7"/>
<dbReference type="InterPro" id="IPR050464">
    <property type="entry name" value="Zeta_carotene_desat/Oxidored"/>
</dbReference>
<dbReference type="EMBL" id="JAKLTY010000003">
    <property type="protein sequence ID" value="MCG2626201.1"/>
    <property type="molecule type" value="Genomic_DNA"/>
</dbReference>
<dbReference type="GO" id="GO:0016491">
    <property type="term" value="F:oxidoreductase activity"/>
    <property type="evidence" value="ECO:0007669"/>
    <property type="project" value="InterPro"/>
</dbReference>
<dbReference type="EMBL" id="JAKLUA010000004">
    <property type="protein sequence ID" value="MCG2668207.1"/>
    <property type="molecule type" value="Genomic_DNA"/>
</dbReference>
<dbReference type="RefSeq" id="WP_237871066.1">
    <property type="nucleotide sequence ID" value="NZ_JAKLTY010000003.1"/>
</dbReference>
<reference evidence="2" key="1">
    <citation type="submission" date="2022-01" db="EMBL/GenBank/DDBJ databases">
        <title>Genome sequnece data of strain Bradyrhizobium sp. nov.</title>
        <authorList>
            <person name="Zhang J."/>
        </authorList>
    </citation>
    <scope>NUCLEOTIDE SEQUENCE</scope>
    <source>
        <strain evidence="3">WYCCWR 12774</strain>
        <strain evidence="2">WYCCWR 13023</strain>
    </source>
</reference>
<dbReference type="SUPFAM" id="SSF51905">
    <property type="entry name" value="FAD/NAD(P)-binding domain"/>
    <property type="match status" value="1"/>
</dbReference>
<dbReference type="Pfam" id="PF13450">
    <property type="entry name" value="NAD_binding_8"/>
    <property type="match status" value="1"/>
</dbReference>
<dbReference type="PANTHER" id="PTHR42923">
    <property type="entry name" value="PROTOPORPHYRINOGEN OXIDASE"/>
    <property type="match status" value="1"/>
</dbReference>
<evidence type="ECO:0000313" key="4">
    <source>
        <dbReference type="Proteomes" id="UP001139012"/>
    </source>
</evidence>
<dbReference type="Proteomes" id="UP001139054">
    <property type="component" value="Unassembled WGS sequence"/>
</dbReference>
<protein>
    <submittedName>
        <fullName evidence="2">NAD(P)-binding protein</fullName>
    </submittedName>
</protein>
<proteinExistence type="predicted"/>
<sequence length="1004" mass="110787">MTEKTQIAILGGGIGALTAAFELTEQNSDERLDITIYTLGWRLGGKASVGRDETRNWRGLEHGLHVWAGFYDNAFDLVQRLYARLNLPPQEWRSKFEGLNHFTVMEYVDPLWKPWLLHARPNTSDPGIDLLDLAPTVLVKNLLSWVEQGFLGSVFGCAEEPEMRLQIQHETMKVLDTREVFPTPLSAIAALLDRPTSAFNTISFDAMKLVAAFRKQVGKARAALDRKYAASGQTDDDEVRRLQILFDLAAGLILGLLSDEVLQEGLDAIDYLEWSDWMAGNGCADESLKSGVVRGCYDYVFGSVKGVRKVGAGVGTVGLLRLLLTYRGSIFYTLREPMGDFLFAPLYNYLRDKGVKFKFFHRLDKLVLSTDLSAIESIGLGCQVKLRNPECGYRPLIKNQETGLESWPCHPLYEQIDDDGALKHHDLESFWTEWQDAGSLTLRRRPADGTPINETFDIAILATGFGGLKKIACDLSTGHPDTWGKCLANLETIPTLALQLWLKKDTAQLGWPDPRTVMVGFESDSGGPGSAPLNSWQDNSPLLANETGQGGDAARSLSYFVGVFPQDGSPNGPNYPDVELARAKSMIIKWMNKDLPGIWPKARDPDSPKFDWDVLVVPASAPQQGEARLDSQYVRPNINPWERYVLSAPGTLRWRLWPDQSGISNLFLAGDWARTGLDSGCVEAAVMSGRVVARAITGASMNIPGYGNFRKIPVPITLLPIVNLLKQLKTRAAGGLGTMEGYCVTIWRDSDEVQKLLPPSLSLDRPHGLARTGPTGKPQHPVVLLFCRQRNVRPGFIPIGGLRYHEIIELVPYVARNSADGPSGGPFSYMPHLFLDELAPVLIGVNLYGYNKRLARIASAGGAFELNCDLGEISTNLAAKGLPGRASTPRFPYLKLVRQMLERPLISQTTNGVFVYSQLDFCFDTATFQGVQGEVAMTSPFDPCPTESGMFPVTSILDEAYGAFRFETNWSLSVPLSTGDDQSNVVPPDLQEFASKLLSIYKSK</sequence>
<accession>A0A9X1R6C7</accession>
<dbReference type="InterPro" id="IPR036188">
    <property type="entry name" value="FAD/NAD-bd_sf"/>
</dbReference>
<feature type="domain" description="Amine oxidase" evidence="1">
    <location>
        <begin position="644"/>
        <end position="696"/>
    </location>
</feature>